<comment type="caution">
    <text evidence="3">The sequence shown here is derived from an EMBL/GenBank/DDBJ whole genome shotgun (WGS) entry which is preliminary data.</text>
</comment>
<protein>
    <recommendedName>
        <fullName evidence="2">Ig-like domain-containing protein</fullName>
    </recommendedName>
</protein>
<evidence type="ECO:0000256" key="1">
    <source>
        <dbReference type="SAM" id="Phobius"/>
    </source>
</evidence>
<dbReference type="FunFam" id="2.60.40.10:FF:000533">
    <property type="entry name" value="Uncharacterized protein, isoform A"/>
    <property type="match status" value="1"/>
</dbReference>
<keyword evidence="1" id="KW-1133">Transmembrane helix</keyword>
<evidence type="ECO:0000313" key="3">
    <source>
        <dbReference type="EMBL" id="GIZ03293.1"/>
    </source>
</evidence>
<dbReference type="SMART" id="SM00408">
    <property type="entry name" value="IGc2"/>
    <property type="match status" value="1"/>
</dbReference>
<keyword evidence="1" id="KW-0812">Transmembrane</keyword>
<dbReference type="InterPro" id="IPR003599">
    <property type="entry name" value="Ig_sub"/>
</dbReference>
<dbReference type="SMART" id="SM00409">
    <property type="entry name" value="IG"/>
    <property type="match status" value="1"/>
</dbReference>
<keyword evidence="4" id="KW-1185">Reference proteome</keyword>
<name>A0AAV4Y8E7_CAEEX</name>
<evidence type="ECO:0000259" key="2">
    <source>
        <dbReference type="PROSITE" id="PS50835"/>
    </source>
</evidence>
<dbReference type="PANTHER" id="PTHR23279:SF36">
    <property type="entry name" value="DEFECTIVE PROBOSCIS EXTENSION RESPONSE 9, ISOFORM A"/>
    <property type="match status" value="1"/>
</dbReference>
<dbReference type="InterPro" id="IPR036179">
    <property type="entry name" value="Ig-like_dom_sf"/>
</dbReference>
<organism evidence="3 4">
    <name type="scientific">Caerostris extrusa</name>
    <name type="common">Bark spider</name>
    <name type="synonym">Caerostris bankana</name>
    <dbReference type="NCBI Taxonomy" id="172846"/>
    <lineage>
        <taxon>Eukaryota</taxon>
        <taxon>Metazoa</taxon>
        <taxon>Ecdysozoa</taxon>
        <taxon>Arthropoda</taxon>
        <taxon>Chelicerata</taxon>
        <taxon>Arachnida</taxon>
        <taxon>Araneae</taxon>
        <taxon>Araneomorphae</taxon>
        <taxon>Entelegynae</taxon>
        <taxon>Araneoidea</taxon>
        <taxon>Araneidae</taxon>
        <taxon>Caerostris</taxon>
    </lineage>
</organism>
<dbReference type="EMBL" id="BPLR01001584">
    <property type="protein sequence ID" value="GIZ03293.1"/>
    <property type="molecule type" value="Genomic_DNA"/>
</dbReference>
<dbReference type="GO" id="GO:0050808">
    <property type="term" value="P:synapse organization"/>
    <property type="evidence" value="ECO:0007669"/>
    <property type="project" value="TreeGrafter"/>
</dbReference>
<dbReference type="PROSITE" id="PS50835">
    <property type="entry name" value="IG_LIKE"/>
    <property type="match status" value="1"/>
</dbReference>
<dbReference type="Gene3D" id="2.60.40.10">
    <property type="entry name" value="Immunoglobulins"/>
    <property type="match status" value="2"/>
</dbReference>
<dbReference type="PANTHER" id="PTHR23279">
    <property type="entry name" value="DEFECTIVE PROBOSCIS EXTENSION RESPONSE DPR -RELATED"/>
    <property type="match status" value="1"/>
</dbReference>
<dbReference type="InterPro" id="IPR037448">
    <property type="entry name" value="Zig-8"/>
</dbReference>
<dbReference type="GO" id="GO:0032589">
    <property type="term" value="C:neuron projection membrane"/>
    <property type="evidence" value="ECO:0007669"/>
    <property type="project" value="TreeGrafter"/>
</dbReference>
<sequence>MNTDFMSRILHYFFIFLISYSITLTLNFIYCVDPVRSIQPLSIQPPLDSGVTEDPLAALLPHYIKKSNIDPYLTRNVTTQVGQTAYLHCIVNLVGERTVSWIRLKDFHLLTVGKYTYTSDNRLWVVVPEAKIVEGPDMYVEVGSSINLTCMIMDSPEAPAYVFWYHDNRMINYDSSRGSITVQKGGGNTAVSRLRIKDAHSSDSGNYTCSPSNADTVSTLVYGSREKSKLWFRI</sequence>
<dbReference type="InterPro" id="IPR003598">
    <property type="entry name" value="Ig_sub2"/>
</dbReference>
<keyword evidence="1" id="KW-0472">Membrane</keyword>
<gene>
    <name evidence="3" type="primary">AVEN_62156_1</name>
    <name evidence="3" type="ORF">CEXT_126071</name>
</gene>
<proteinExistence type="predicted"/>
<feature type="domain" description="Ig-like" evidence="2">
    <location>
        <begin position="128"/>
        <end position="221"/>
    </location>
</feature>
<dbReference type="InterPro" id="IPR013783">
    <property type="entry name" value="Ig-like_fold"/>
</dbReference>
<dbReference type="AlphaFoldDB" id="A0AAV4Y8E7"/>
<dbReference type="Proteomes" id="UP001054945">
    <property type="component" value="Unassembled WGS sequence"/>
</dbReference>
<dbReference type="Pfam" id="PF13927">
    <property type="entry name" value="Ig_3"/>
    <property type="match status" value="1"/>
</dbReference>
<reference evidence="3 4" key="1">
    <citation type="submission" date="2021-06" db="EMBL/GenBank/DDBJ databases">
        <title>Caerostris extrusa draft genome.</title>
        <authorList>
            <person name="Kono N."/>
            <person name="Arakawa K."/>
        </authorList>
    </citation>
    <scope>NUCLEOTIDE SEQUENCE [LARGE SCALE GENOMIC DNA]</scope>
</reference>
<dbReference type="SUPFAM" id="SSF48726">
    <property type="entry name" value="Immunoglobulin"/>
    <property type="match status" value="2"/>
</dbReference>
<dbReference type="InterPro" id="IPR007110">
    <property type="entry name" value="Ig-like_dom"/>
</dbReference>
<evidence type="ECO:0000313" key="4">
    <source>
        <dbReference type="Proteomes" id="UP001054945"/>
    </source>
</evidence>
<accession>A0AAV4Y8E7</accession>
<feature type="transmembrane region" description="Helical" evidence="1">
    <location>
        <begin position="12"/>
        <end position="30"/>
    </location>
</feature>